<evidence type="ECO:0000313" key="7">
    <source>
        <dbReference type="EMBL" id="KAK4258896.1"/>
    </source>
</evidence>
<dbReference type="PANTHER" id="PTHR46481:SF10">
    <property type="entry name" value="ZINC FINGER BED DOMAIN-CONTAINING PROTEIN 39"/>
    <property type="match status" value="1"/>
</dbReference>
<gene>
    <name evidence="7" type="ORF">QN277_005293</name>
</gene>
<proteinExistence type="predicted"/>
<dbReference type="EMBL" id="JAWXYG010000011">
    <property type="protein sequence ID" value="KAK4258896.1"/>
    <property type="molecule type" value="Genomic_DNA"/>
</dbReference>
<keyword evidence="8" id="KW-1185">Reference proteome</keyword>
<dbReference type="GO" id="GO:0008270">
    <property type="term" value="F:zinc ion binding"/>
    <property type="evidence" value="ECO:0007669"/>
    <property type="project" value="UniProtKB-KW"/>
</dbReference>
<sequence>MMAKGKTSSLQKTEESKPKKARNLSSDVWRMEPPHSGSQMSKKVYDCLKEWGIDDKIFSITLDNASTNDTLQDLLKDRLLMQNNFSLVYNGEFFHVRCCVHILNLIVQEDLKVTSSALNKMRESIRYVKASEAKMNLLKQCVQQVGGIDTSMACD</sequence>
<keyword evidence="2" id="KW-0479">Metal-binding</keyword>
<dbReference type="GO" id="GO:0005634">
    <property type="term" value="C:nucleus"/>
    <property type="evidence" value="ECO:0007669"/>
    <property type="project" value="UniProtKB-SubCell"/>
</dbReference>
<dbReference type="AlphaFoldDB" id="A0AAE1MG86"/>
<comment type="caution">
    <text evidence="7">The sequence shown here is derived from an EMBL/GenBank/DDBJ whole genome shotgun (WGS) entry which is preliminary data.</text>
</comment>
<dbReference type="InterPro" id="IPR012337">
    <property type="entry name" value="RNaseH-like_sf"/>
</dbReference>
<dbReference type="SUPFAM" id="SSF53098">
    <property type="entry name" value="Ribonuclease H-like"/>
    <property type="match status" value="1"/>
</dbReference>
<accession>A0AAE1MG86</accession>
<evidence type="ECO:0000256" key="2">
    <source>
        <dbReference type="ARBA" id="ARBA00022723"/>
    </source>
</evidence>
<evidence type="ECO:0000313" key="8">
    <source>
        <dbReference type="Proteomes" id="UP001293593"/>
    </source>
</evidence>
<dbReference type="InterPro" id="IPR052035">
    <property type="entry name" value="ZnF_BED_domain_contain"/>
</dbReference>
<evidence type="ECO:0000256" key="1">
    <source>
        <dbReference type="ARBA" id="ARBA00004123"/>
    </source>
</evidence>
<comment type="subcellular location">
    <subcellularLocation>
        <location evidence="1">Nucleus</location>
    </subcellularLocation>
</comment>
<organism evidence="7 8">
    <name type="scientific">Acacia crassicarpa</name>
    <name type="common">northern wattle</name>
    <dbReference type="NCBI Taxonomy" id="499986"/>
    <lineage>
        <taxon>Eukaryota</taxon>
        <taxon>Viridiplantae</taxon>
        <taxon>Streptophyta</taxon>
        <taxon>Embryophyta</taxon>
        <taxon>Tracheophyta</taxon>
        <taxon>Spermatophyta</taxon>
        <taxon>Magnoliopsida</taxon>
        <taxon>eudicotyledons</taxon>
        <taxon>Gunneridae</taxon>
        <taxon>Pentapetalae</taxon>
        <taxon>rosids</taxon>
        <taxon>fabids</taxon>
        <taxon>Fabales</taxon>
        <taxon>Fabaceae</taxon>
        <taxon>Caesalpinioideae</taxon>
        <taxon>mimosoid clade</taxon>
        <taxon>Acacieae</taxon>
        <taxon>Acacia</taxon>
    </lineage>
</organism>
<name>A0AAE1MG86_9FABA</name>
<keyword evidence="4" id="KW-0862">Zinc</keyword>
<evidence type="ECO:0000256" key="3">
    <source>
        <dbReference type="ARBA" id="ARBA00022771"/>
    </source>
</evidence>
<feature type="compositionally biased region" description="Polar residues" evidence="6">
    <location>
        <begin position="1"/>
        <end position="11"/>
    </location>
</feature>
<keyword evidence="3" id="KW-0863">Zinc-finger</keyword>
<keyword evidence="5" id="KW-0539">Nucleus</keyword>
<feature type="region of interest" description="Disordered" evidence="6">
    <location>
        <begin position="1"/>
        <end position="40"/>
    </location>
</feature>
<dbReference type="Proteomes" id="UP001293593">
    <property type="component" value="Unassembled WGS sequence"/>
</dbReference>
<evidence type="ECO:0000256" key="5">
    <source>
        <dbReference type="ARBA" id="ARBA00023242"/>
    </source>
</evidence>
<evidence type="ECO:0000256" key="4">
    <source>
        <dbReference type="ARBA" id="ARBA00022833"/>
    </source>
</evidence>
<dbReference type="PANTHER" id="PTHR46481">
    <property type="entry name" value="ZINC FINGER BED DOMAIN-CONTAINING PROTEIN 4"/>
    <property type="match status" value="1"/>
</dbReference>
<evidence type="ECO:0000256" key="6">
    <source>
        <dbReference type="SAM" id="MobiDB-lite"/>
    </source>
</evidence>
<protein>
    <submittedName>
        <fullName evidence="7">Uncharacterized protein</fullName>
    </submittedName>
</protein>
<reference evidence="7" key="1">
    <citation type="submission" date="2023-10" db="EMBL/GenBank/DDBJ databases">
        <title>Chromosome-level genome of the transformable northern wattle, Acacia crassicarpa.</title>
        <authorList>
            <person name="Massaro I."/>
            <person name="Sinha N.R."/>
            <person name="Poethig S."/>
            <person name="Leichty A.R."/>
        </authorList>
    </citation>
    <scope>NUCLEOTIDE SEQUENCE</scope>
    <source>
        <strain evidence="7">Acra3RX</strain>
        <tissue evidence="7">Leaf</tissue>
    </source>
</reference>